<evidence type="ECO:0000256" key="2">
    <source>
        <dbReference type="ARBA" id="ARBA00022692"/>
    </source>
</evidence>
<evidence type="ECO:0000256" key="3">
    <source>
        <dbReference type="ARBA" id="ARBA00022989"/>
    </source>
</evidence>
<feature type="transmembrane region" description="Helical" evidence="6">
    <location>
        <begin position="77"/>
        <end position="94"/>
    </location>
</feature>
<keyword evidence="3 6" id="KW-1133">Transmembrane helix</keyword>
<evidence type="ECO:0000313" key="7">
    <source>
        <dbReference type="EMBL" id="TPX55275.1"/>
    </source>
</evidence>
<evidence type="ECO:0000256" key="6">
    <source>
        <dbReference type="SAM" id="Phobius"/>
    </source>
</evidence>
<dbReference type="PANTHER" id="PTHR10924:SF6">
    <property type="entry name" value="SOLUTE CARRIER FAMILY 49 MEMBER A3"/>
    <property type="match status" value="1"/>
</dbReference>
<evidence type="ECO:0000256" key="5">
    <source>
        <dbReference type="SAM" id="MobiDB-lite"/>
    </source>
</evidence>
<comment type="subcellular location">
    <subcellularLocation>
        <location evidence="1">Membrane</location>
        <topology evidence="1">Multi-pass membrane protein</topology>
    </subcellularLocation>
</comment>
<gene>
    <name evidence="7" type="ORF">PhCBS80983_g05444</name>
</gene>
<dbReference type="SUPFAM" id="SSF103473">
    <property type="entry name" value="MFS general substrate transporter"/>
    <property type="match status" value="1"/>
</dbReference>
<feature type="transmembrane region" description="Helical" evidence="6">
    <location>
        <begin position="145"/>
        <end position="166"/>
    </location>
</feature>
<dbReference type="Pfam" id="PF07690">
    <property type="entry name" value="MFS_1"/>
    <property type="match status" value="1"/>
</dbReference>
<evidence type="ECO:0000256" key="4">
    <source>
        <dbReference type="ARBA" id="ARBA00023136"/>
    </source>
</evidence>
<feature type="transmembrane region" description="Helical" evidence="6">
    <location>
        <begin position="397"/>
        <end position="422"/>
    </location>
</feature>
<protein>
    <recommendedName>
        <fullName evidence="9">Major facilitator superfamily (MFS) profile domain-containing protein</fullName>
    </recommendedName>
</protein>
<feature type="transmembrane region" description="Helical" evidence="6">
    <location>
        <begin position="293"/>
        <end position="317"/>
    </location>
</feature>
<dbReference type="InterPro" id="IPR036259">
    <property type="entry name" value="MFS_trans_sf"/>
</dbReference>
<dbReference type="InterPro" id="IPR011701">
    <property type="entry name" value="MFS"/>
</dbReference>
<sequence length="521" mass="54500">MSIHPSPIRWPYVVVFAFLNLSNAWIWSTYAGASPTSALYYQMKESAITWFSLVFMAVYVPVAILSSWILDGYGLRTGLLIGTLLNATGGAVRYLSTLIDGTSGRFGLAFAGQVLAAVAQPFILNAAPKIANVYFGPSERTLADAVMNLANPIGAALALVVGPMLIDSKPDNVPSALLVSMIVALLPVPFAPFVFRKRMNGAGSVASVNLRETGARLGDVPLSPGAASSSTDPNAPSTPAESSLASPTPMLSPHASASAKGGEPPVGGEVLVGASPQIPFRQAARNLLRNTEYLKLVGAFGIAIGIFNTFVSEISFITGEVGYSEDEAGYLGFGAIICGIFGSLVAAILVDRSQKFKIFRESSTGAAQSPHAFVFKWAYTFALVALIGFAACTRRNLLALLVIWSCVFGFGAFAVLPTALELAVDMTYTDAGEAIGTGGMWAAGQLAGLVMAVVTDGIRNAVGAPDIAGKEVWIMPAVGVLGVTLAWSMNVEMKRVKVERLLADVPEGAEGSPTSINHAEK</sequence>
<organism evidence="7 8">
    <name type="scientific">Powellomyces hirtus</name>
    <dbReference type="NCBI Taxonomy" id="109895"/>
    <lineage>
        <taxon>Eukaryota</taxon>
        <taxon>Fungi</taxon>
        <taxon>Fungi incertae sedis</taxon>
        <taxon>Chytridiomycota</taxon>
        <taxon>Chytridiomycota incertae sedis</taxon>
        <taxon>Chytridiomycetes</taxon>
        <taxon>Spizellomycetales</taxon>
        <taxon>Powellomycetaceae</taxon>
        <taxon>Powellomyces</taxon>
    </lineage>
</organism>
<feature type="transmembrane region" description="Helical" evidence="6">
    <location>
        <begin position="172"/>
        <end position="195"/>
    </location>
</feature>
<feature type="transmembrane region" description="Helical" evidence="6">
    <location>
        <begin position="50"/>
        <end position="70"/>
    </location>
</feature>
<feature type="compositionally biased region" description="Polar residues" evidence="5">
    <location>
        <begin position="226"/>
        <end position="246"/>
    </location>
</feature>
<dbReference type="Proteomes" id="UP000318582">
    <property type="component" value="Unassembled WGS sequence"/>
</dbReference>
<dbReference type="GO" id="GO:0022857">
    <property type="term" value="F:transmembrane transporter activity"/>
    <property type="evidence" value="ECO:0007669"/>
    <property type="project" value="InterPro"/>
</dbReference>
<feature type="transmembrane region" description="Helical" evidence="6">
    <location>
        <begin position="371"/>
        <end position="391"/>
    </location>
</feature>
<feature type="transmembrane region" description="Helical" evidence="6">
    <location>
        <begin position="434"/>
        <end position="453"/>
    </location>
</feature>
<feature type="transmembrane region" description="Helical" evidence="6">
    <location>
        <begin position="12"/>
        <end position="30"/>
    </location>
</feature>
<name>A0A507DVQ6_9FUNG</name>
<dbReference type="PANTHER" id="PTHR10924">
    <property type="entry name" value="MAJOR FACILITATOR SUPERFAMILY PROTEIN-RELATED"/>
    <property type="match status" value="1"/>
</dbReference>
<dbReference type="AlphaFoldDB" id="A0A507DVQ6"/>
<dbReference type="GO" id="GO:0016020">
    <property type="term" value="C:membrane"/>
    <property type="evidence" value="ECO:0007669"/>
    <property type="project" value="UniProtKB-SubCell"/>
</dbReference>
<feature type="transmembrane region" description="Helical" evidence="6">
    <location>
        <begin position="329"/>
        <end position="350"/>
    </location>
</feature>
<dbReference type="EMBL" id="QEAQ01000117">
    <property type="protein sequence ID" value="TPX55275.1"/>
    <property type="molecule type" value="Genomic_DNA"/>
</dbReference>
<keyword evidence="4 6" id="KW-0472">Membrane</keyword>
<keyword evidence="8" id="KW-1185">Reference proteome</keyword>
<dbReference type="InterPro" id="IPR049680">
    <property type="entry name" value="FLVCR1-2_SLC49-like"/>
</dbReference>
<reference evidence="7 8" key="1">
    <citation type="journal article" date="2019" name="Sci. Rep.">
        <title>Comparative genomics of chytrid fungi reveal insights into the obligate biotrophic and pathogenic lifestyle of Synchytrium endobioticum.</title>
        <authorList>
            <person name="van de Vossenberg B.T.L.H."/>
            <person name="Warris S."/>
            <person name="Nguyen H.D.T."/>
            <person name="van Gent-Pelzer M.P.E."/>
            <person name="Joly D.L."/>
            <person name="van de Geest H.C."/>
            <person name="Bonants P.J.M."/>
            <person name="Smith D.S."/>
            <person name="Levesque C.A."/>
            <person name="van der Lee T.A.J."/>
        </authorList>
    </citation>
    <scope>NUCLEOTIDE SEQUENCE [LARGE SCALE GENOMIC DNA]</scope>
    <source>
        <strain evidence="7 8">CBS 809.83</strain>
    </source>
</reference>
<evidence type="ECO:0008006" key="9">
    <source>
        <dbReference type="Google" id="ProtNLM"/>
    </source>
</evidence>
<keyword evidence="2 6" id="KW-0812">Transmembrane</keyword>
<evidence type="ECO:0000256" key="1">
    <source>
        <dbReference type="ARBA" id="ARBA00004141"/>
    </source>
</evidence>
<accession>A0A507DVQ6</accession>
<feature type="region of interest" description="Disordered" evidence="5">
    <location>
        <begin position="219"/>
        <end position="266"/>
    </location>
</feature>
<comment type="caution">
    <text evidence="7">The sequence shown here is derived from an EMBL/GenBank/DDBJ whole genome shotgun (WGS) entry which is preliminary data.</text>
</comment>
<evidence type="ECO:0000313" key="8">
    <source>
        <dbReference type="Proteomes" id="UP000318582"/>
    </source>
</evidence>
<proteinExistence type="predicted"/>
<feature type="transmembrane region" description="Helical" evidence="6">
    <location>
        <begin position="473"/>
        <end position="491"/>
    </location>
</feature>
<dbReference type="Gene3D" id="1.20.1250.20">
    <property type="entry name" value="MFS general substrate transporter like domains"/>
    <property type="match status" value="2"/>
</dbReference>